<organism evidence="1 2">
    <name type="scientific">Rugosimonospora africana</name>
    <dbReference type="NCBI Taxonomy" id="556532"/>
    <lineage>
        <taxon>Bacteria</taxon>
        <taxon>Bacillati</taxon>
        <taxon>Actinomycetota</taxon>
        <taxon>Actinomycetes</taxon>
        <taxon>Micromonosporales</taxon>
        <taxon>Micromonosporaceae</taxon>
        <taxon>Rugosimonospora</taxon>
    </lineage>
</organism>
<accession>A0A8J3R1I4</accession>
<gene>
    <name evidence="1" type="ORF">Raf01_95210</name>
</gene>
<keyword evidence="2" id="KW-1185">Reference proteome</keyword>
<reference evidence="1" key="1">
    <citation type="submission" date="2021-01" db="EMBL/GenBank/DDBJ databases">
        <title>Whole genome shotgun sequence of Rugosimonospora africana NBRC 104875.</title>
        <authorList>
            <person name="Komaki H."/>
            <person name="Tamura T."/>
        </authorList>
    </citation>
    <scope>NUCLEOTIDE SEQUENCE</scope>
    <source>
        <strain evidence="1">NBRC 104875</strain>
    </source>
</reference>
<proteinExistence type="predicted"/>
<evidence type="ECO:0000313" key="1">
    <source>
        <dbReference type="EMBL" id="GIH21349.1"/>
    </source>
</evidence>
<dbReference type="Proteomes" id="UP000642748">
    <property type="component" value="Unassembled WGS sequence"/>
</dbReference>
<comment type="caution">
    <text evidence="1">The sequence shown here is derived from an EMBL/GenBank/DDBJ whole genome shotgun (WGS) entry which is preliminary data.</text>
</comment>
<name>A0A8J3R1I4_9ACTN</name>
<dbReference type="AlphaFoldDB" id="A0A8J3R1I4"/>
<sequence>MEPVPEVAGLADTWWRGEDTVIAIYRGEALALGFPAAQRATIYADIRELPIFFDF</sequence>
<dbReference type="EMBL" id="BONZ01000125">
    <property type="protein sequence ID" value="GIH21349.1"/>
    <property type="molecule type" value="Genomic_DNA"/>
</dbReference>
<dbReference type="RefSeq" id="WP_203924733.1">
    <property type="nucleotide sequence ID" value="NZ_BONZ01000125.1"/>
</dbReference>
<protein>
    <submittedName>
        <fullName evidence="1">Uncharacterized protein</fullName>
    </submittedName>
</protein>
<evidence type="ECO:0000313" key="2">
    <source>
        <dbReference type="Proteomes" id="UP000642748"/>
    </source>
</evidence>